<dbReference type="InterPro" id="IPR000055">
    <property type="entry name" value="Restrct_endonuc_typeI_TRD"/>
</dbReference>
<protein>
    <submittedName>
        <fullName evidence="5">Type I restriction enzyme, S subunit</fullName>
    </submittedName>
</protein>
<dbReference type="CDD" id="cd17246">
    <property type="entry name" value="RMtype1_S_SonII-TRD2-CR2_like"/>
    <property type="match status" value="1"/>
</dbReference>
<organism evidence="5 6">
    <name type="scientific">Algoriphagus halophilus</name>
    <dbReference type="NCBI Taxonomy" id="226505"/>
    <lineage>
        <taxon>Bacteria</taxon>
        <taxon>Pseudomonadati</taxon>
        <taxon>Bacteroidota</taxon>
        <taxon>Cytophagia</taxon>
        <taxon>Cytophagales</taxon>
        <taxon>Cyclobacteriaceae</taxon>
        <taxon>Algoriphagus</taxon>
    </lineage>
</organism>
<gene>
    <name evidence="5" type="ORF">SAMN05444394_0299</name>
</gene>
<dbReference type="OrthoDB" id="825893at2"/>
<evidence type="ECO:0000259" key="4">
    <source>
        <dbReference type="Pfam" id="PF01420"/>
    </source>
</evidence>
<dbReference type="SUPFAM" id="SSF116734">
    <property type="entry name" value="DNA methylase specificity domain"/>
    <property type="match status" value="2"/>
</dbReference>
<dbReference type="RefSeq" id="WP_074223074.1">
    <property type="nucleotide sequence ID" value="NZ_FSRC01000001.1"/>
</dbReference>
<reference evidence="6" key="1">
    <citation type="submission" date="2016-11" db="EMBL/GenBank/DDBJ databases">
        <authorList>
            <person name="Varghese N."/>
            <person name="Submissions S."/>
        </authorList>
    </citation>
    <scope>NUCLEOTIDE SEQUENCE [LARGE SCALE GENOMIC DNA]</scope>
    <source>
        <strain evidence="6">DSM 15292</strain>
    </source>
</reference>
<name>A0A1N6D5V9_9BACT</name>
<dbReference type="STRING" id="226505.SAMN05444394_0299"/>
<dbReference type="Proteomes" id="UP000185221">
    <property type="component" value="Unassembled WGS sequence"/>
</dbReference>
<evidence type="ECO:0000256" key="1">
    <source>
        <dbReference type="ARBA" id="ARBA00010923"/>
    </source>
</evidence>
<comment type="similarity">
    <text evidence="1">Belongs to the type-I restriction system S methylase family.</text>
</comment>
<dbReference type="GO" id="GO:0003677">
    <property type="term" value="F:DNA binding"/>
    <property type="evidence" value="ECO:0007669"/>
    <property type="project" value="UniProtKB-KW"/>
</dbReference>
<sequence>MEETLEKINLNHLDKSTWESFRFEEIAQKISKTVDPNSTTLETYVGLEHIDPDDIHIRRFGSPDDVSGGKLKCYPGDVIFGKRRAYQRKAAIADFEGICSAHAFVFRANPEVIDPKLFPFFLHSDQFMHRMVDISVGGLSPTINWGDLKHQEFLLPPKSEQARLAELLWAMDEVIEREREVLNSFSLLKQSKIRELYFGDNAEKIYIELKDIAELITKGTTPSSIGESFTSEGINFIKIESLTPEGYFIDEKFEHIDEGTHKKLKRSQLKPNDILFSIAGALGRSAIVHEELCPANINQALALIRLKEGAIAEYVLEYLKSDLIKDYIDKVHVKGAQPNLSLKNVNEIKVPFPLHNIQKEVANKVAGLNSRHFEIKNKISSSQALLKSLINQIF</sequence>
<dbReference type="PANTHER" id="PTHR30408:SF12">
    <property type="entry name" value="TYPE I RESTRICTION ENZYME MJAVIII SPECIFICITY SUBUNIT"/>
    <property type="match status" value="1"/>
</dbReference>
<feature type="domain" description="Type I restriction modification DNA specificity" evidence="4">
    <location>
        <begin position="16"/>
        <end position="180"/>
    </location>
</feature>
<evidence type="ECO:0000256" key="3">
    <source>
        <dbReference type="ARBA" id="ARBA00023125"/>
    </source>
</evidence>
<dbReference type="Gene3D" id="3.90.220.20">
    <property type="entry name" value="DNA methylase specificity domains"/>
    <property type="match status" value="2"/>
</dbReference>
<evidence type="ECO:0000313" key="5">
    <source>
        <dbReference type="EMBL" id="SIN66220.1"/>
    </source>
</evidence>
<dbReference type="InterPro" id="IPR052021">
    <property type="entry name" value="Type-I_RS_S_subunit"/>
</dbReference>
<accession>A0A1N6D5V9</accession>
<evidence type="ECO:0000313" key="6">
    <source>
        <dbReference type="Proteomes" id="UP000185221"/>
    </source>
</evidence>
<keyword evidence="2" id="KW-0680">Restriction system</keyword>
<keyword evidence="6" id="KW-1185">Reference proteome</keyword>
<dbReference type="AlphaFoldDB" id="A0A1N6D5V9"/>
<dbReference type="GO" id="GO:0009307">
    <property type="term" value="P:DNA restriction-modification system"/>
    <property type="evidence" value="ECO:0007669"/>
    <property type="project" value="UniProtKB-KW"/>
</dbReference>
<evidence type="ECO:0000256" key="2">
    <source>
        <dbReference type="ARBA" id="ARBA00022747"/>
    </source>
</evidence>
<dbReference type="InterPro" id="IPR044946">
    <property type="entry name" value="Restrct_endonuc_typeI_TRD_sf"/>
</dbReference>
<proteinExistence type="inferred from homology"/>
<dbReference type="PANTHER" id="PTHR30408">
    <property type="entry name" value="TYPE-1 RESTRICTION ENZYME ECOKI SPECIFICITY PROTEIN"/>
    <property type="match status" value="1"/>
</dbReference>
<feature type="domain" description="Type I restriction modification DNA specificity" evidence="4">
    <location>
        <begin position="207"/>
        <end position="379"/>
    </location>
</feature>
<dbReference type="EMBL" id="FSRC01000001">
    <property type="protein sequence ID" value="SIN66220.1"/>
    <property type="molecule type" value="Genomic_DNA"/>
</dbReference>
<dbReference type="Pfam" id="PF01420">
    <property type="entry name" value="Methylase_S"/>
    <property type="match status" value="2"/>
</dbReference>
<keyword evidence="3" id="KW-0238">DNA-binding</keyword>